<dbReference type="PANTHER" id="PTHR21666:SF289">
    <property type="entry name" value="L-ALA--D-GLU ENDOPEPTIDASE"/>
    <property type="match status" value="1"/>
</dbReference>
<accession>A0A848ITT3</accession>
<dbReference type="InterPro" id="IPR016047">
    <property type="entry name" value="M23ase_b-sheet_dom"/>
</dbReference>
<feature type="domain" description="M23ase beta-sheet core" evidence="4">
    <location>
        <begin position="181"/>
        <end position="276"/>
    </location>
</feature>
<name>A0A848ITT3_9BACT</name>
<dbReference type="Proteomes" id="UP000559010">
    <property type="component" value="Unassembled WGS sequence"/>
</dbReference>
<keyword evidence="3" id="KW-0472">Membrane</keyword>
<sequence>MTNRYLLIIRNEENFAEKTTVSFNYAKLIVVGFGLFIVITALSFFLVTTVLSQWFDPRHAQQQVKSQMVEFDLKLDSIEQEMNKKDLLISRFQKLLAGDTLETQTELSERSSTDKSEKKDRDLDETEMASIDSAFRKKFSSVNNAILTSMVDDGEGSELQEIVFFPPLKGLVSSKYNPIDNHYGIDVVAVSNDPVKCVADGTVIFSDWSQDGGYTVAVQHVGNLISVYKHNSALLKQTGNFIRGGDVIALVGNSGELTDGPHLHFELWYNGNSVNPEEFVSF</sequence>
<evidence type="ECO:0000256" key="3">
    <source>
        <dbReference type="SAM" id="Phobius"/>
    </source>
</evidence>
<dbReference type="CDD" id="cd12797">
    <property type="entry name" value="M23_peptidase"/>
    <property type="match status" value="1"/>
</dbReference>
<feature type="transmembrane region" description="Helical" evidence="3">
    <location>
        <begin position="28"/>
        <end position="55"/>
    </location>
</feature>
<dbReference type="PANTHER" id="PTHR21666">
    <property type="entry name" value="PEPTIDASE-RELATED"/>
    <property type="match status" value="1"/>
</dbReference>
<feature type="compositionally biased region" description="Basic and acidic residues" evidence="2">
    <location>
        <begin position="107"/>
        <end position="122"/>
    </location>
</feature>
<keyword evidence="3" id="KW-1133">Transmembrane helix</keyword>
<dbReference type="InterPro" id="IPR011055">
    <property type="entry name" value="Dup_hybrid_motif"/>
</dbReference>
<keyword evidence="6" id="KW-1185">Reference proteome</keyword>
<dbReference type="Pfam" id="PF01551">
    <property type="entry name" value="Peptidase_M23"/>
    <property type="match status" value="1"/>
</dbReference>
<evidence type="ECO:0000256" key="1">
    <source>
        <dbReference type="ARBA" id="ARBA00022729"/>
    </source>
</evidence>
<evidence type="ECO:0000313" key="6">
    <source>
        <dbReference type="Proteomes" id="UP000559010"/>
    </source>
</evidence>
<dbReference type="Gene3D" id="2.70.70.10">
    <property type="entry name" value="Glucose Permease (Domain IIA)"/>
    <property type="match status" value="1"/>
</dbReference>
<evidence type="ECO:0000256" key="2">
    <source>
        <dbReference type="SAM" id="MobiDB-lite"/>
    </source>
</evidence>
<keyword evidence="3" id="KW-0812">Transmembrane</keyword>
<dbReference type="GO" id="GO:0004222">
    <property type="term" value="F:metalloendopeptidase activity"/>
    <property type="evidence" value="ECO:0007669"/>
    <property type="project" value="TreeGrafter"/>
</dbReference>
<dbReference type="AlphaFoldDB" id="A0A848ITT3"/>
<evidence type="ECO:0000313" key="5">
    <source>
        <dbReference type="EMBL" id="NMM47156.1"/>
    </source>
</evidence>
<protein>
    <submittedName>
        <fullName evidence="5">M23 family metallopeptidase</fullName>
    </submittedName>
</protein>
<keyword evidence="1" id="KW-0732">Signal</keyword>
<organism evidence="5 6">
    <name type="scientific">Marinigracilibium pacificum</name>
    <dbReference type="NCBI Taxonomy" id="2729599"/>
    <lineage>
        <taxon>Bacteria</taxon>
        <taxon>Pseudomonadati</taxon>
        <taxon>Bacteroidota</taxon>
        <taxon>Cytophagia</taxon>
        <taxon>Cytophagales</taxon>
        <taxon>Flammeovirgaceae</taxon>
        <taxon>Marinigracilibium</taxon>
    </lineage>
</organism>
<proteinExistence type="predicted"/>
<dbReference type="EMBL" id="JABBNU010000001">
    <property type="protein sequence ID" value="NMM47156.1"/>
    <property type="molecule type" value="Genomic_DNA"/>
</dbReference>
<dbReference type="SUPFAM" id="SSF51261">
    <property type="entry name" value="Duplicated hybrid motif"/>
    <property type="match status" value="1"/>
</dbReference>
<evidence type="ECO:0000259" key="4">
    <source>
        <dbReference type="Pfam" id="PF01551"/>
    </source>
</evidence>
<dbReference type="InterPro" id="IPR050570">
    <property type="entry name" value="Cell_wall_metabolism_enzyme"/>
</dbReference>
<gene>
    <name evidence="5" type="ORF">HH304_02000</name>
</gene>
<feature type="region of interest" description="Disordered" evidence="2">
    <location>
        <begin position="103"/>
        <end position="125"/>
    </location>
</feature>
<comment type="caution">
    <text evidence="5">The sequence shown here is derived from an EMBL/GenBank/DDBJ whole genome shotgun (WGS) entry which is preliminary data.</text>
</comment>
<reference evidence="5 6" key="1">
    <citation type="submission" date="2020-04" db="EMBL/GenBank/DDBJ databases">
        <title>Flammeovirgaceae bacterium KN852 isolated from deep sea.</title>
        <authorList>
            <person name="Zhang D.-C."/>
        </authorList>
    </citation>
    <scope>NUCLEOTIDE SEQUENCE [LARGE SCALE GENOMIC DNA]</scope>
    <source>
        <strain evidence="5 6">KN852</strain>
    </source>
</reference>